<protein>
    <submittedName>
        <fullName evidence="1">Uncharacterized protein</fullName>
    </submittedName>
</protein>
<dbReference type="Proteomes" id="UP000664369">
    <property type="component" value="Unassembled WGS sequence"/>
</dbReference>
<keyword evidence="2" id="KW-1185">Reference proteome</keyword>
<evidence type="ECO:0000313" key="1">
    <source>
        <dbReference type="EMBL" id="MBO2009580.1"/>
    </source>
</evidence>
<comment type="caution">
    <text evidence="1">The sequence shown here is derived from an EMBL/GenBank/DDBJ whole genome shotgun (WGS) entry which is preliminary data.</text>
</comment>
<evidence type="ECO:0000313" key="2">
    <source>
        <dbReference type="Proteomes" id="UP000664369"/>
    </source>
</evidence>
<dbReference type="EMBL" id="JAGETZ010000004">
    <property type="protein sequence ID" value="MBO2009580.1"/>
    <property type="molecule type" value="Genomic_DNA"/>
</dbReference>
<accession>A0ABS3QFV9</accession>
<organism evidence="1 2">
    <name type="scientific">Hymenobacter negativus</name>
    <dbReference type="NCBI Taxonomy" id="2795026"/>
    <lineage>
        <taxon>Bacteria</taxon>
        <taxon>Pseudomonadati</taxon>
        <taxon>Bacteroidota</taxon>
        <taxon>Cytophagia</taxon>
        <taxon>Cytophagales</taxon>
        <taxon>Hymenobacteraceae</taxon>
        <taxon>Hymenobacter</taxon>
    </lineage>
</organism>
<reference evidence="1 2" key="1">
    <citation type="submission" date="2021-03" db="EMBL/GenBank/DDBJ databases">
        <authorList>
            <person name="Kim M.K."/>
        </authorList>
    </citation>
    <scope>NUCLEOTIDE SEQUENCE [LARGE SCALE GENOMIC DNA]</scope>
    <source>
        <strain evidence="1 2">BT442</strain>
    </source>
</reference>
<dbReference type="RefSeq" id="WP_208175207.1">
    <property type="nucleotide sequence ID" value="NZ_JAGETZ010000004.1"/>
</dbReference>
<gene>
    <name evidence="1" type="ORF">J4E00_11000</name>
</gene>
<proteinExistence type="predicted"/>
<name>A0ABS3QFV9_9BACT</name>
<sequence length="114" mass="13001">MNTANKIVASIPLENIWTDESELPAKRIAYLTSEDIVQLLKKSIVHFIVADVGHKLQWIDKSQCFNFWKQEAKPHIADDVAKIDLATYVDNYAYVASQWATQGEAPIITLEKFH</sequence>